<evidence type="ECO:0000256" key="3">
    <source>
        <dbReference type="ARBA" id="ARBA00022525"/>
    </source>
</evidence>
<dbReference type="GO" id="GO:0031640">
    <property type="term" value="P:killing of cells of another organism"/>
    <property type="evidence" value="ECO:0007669"/>
    <property type="project" value="UniProtKB-UniRule"/>
</dbReference>
<dbReference type="InterPro" id="IPR039641">
    <property type="entry name" value="LCR"/>
</dbReference>
<evidence type="ECO:0000256" key="6">
    <source>
        <dbReference type="ARBA" id="ARBA00022729"/>
    </source>
</evidence>
<dbReference type="GO" id="GO:0005576">
    <property type="term" value="C:extracellular region"/>
    <property type="evidence" value="ECO:0007669"/>
    <property type="project" value="UniProtKB-SubCell"/>
</dbReference>
<dbReference type="KEGG" id="crb:17878647"/>
<feature type="chain" id="PRO_5027146343" description="Defensin-like protein" evidence="9">
    <location>
        <begin position="27"/>
        <end position="132"/>
    </location>
</feature>
<dbReference type="GO" id="GO:0050832">
    <property type="term" value="P:defense response to fungus"/>
    <property type="evidence" value="ECO:0007669"/>
    <property type="project" value="UniProtKB-UniRule"/>
</dbReference>
<comment type="subcellular location">
    <subcellularLocation>
        <location evidence="1 9">Secreted</location>
    </subcellularLocation>
</comment>
<dbReference type="STRING" id="81985.R0FAI7"/>
<dbReference type="PANTHER" id="PTHR36788:SF4">
    <property type="entry name" value="DEFENSIN-LIKE PROTEIN 181-RELATED"/>
    <property type="match status" value="1"/>
</dbReference>
<feature type="signal peptide" evidence="9">
    <location>
        <begin position="1"/>
        <end position="26"/>
    </location>
</feature>
<evidence type="ECO:0000256" key="7">
    <source>
        <dbReference type="ARBA" id="ARBA00022821"/>
    </source>
</evidence>
<dbReference type="AlphaFoldDB" id="R0FAI7"/>
<protein>
    <recommendedName>
        <fullName evidence="9">Defensin-like protein</fullName>
    </recommendedName>
</protein>
<keyword evidence="6 9" id="KW-0732">Signal</keyword>
<keyword evidence="3 9" id="KW-0964">Secreted</keyword>
<dbReference type="PANTHER" id="PTHR36788">
    <property type="entry name" value="DEFENSIN-LIKE PROTEIN 183"/>
    <property type="match status" value="1"/>
</dbReference>
<evidence type="ECO:0000256" key="5">
    <source>
        <dbReference type="ARBA" id="ARBA00022577"/>
    </source>
</evidence>
<keyword evidence="11" id="KW-1185">Reference proteome</keyword>
<gene>
    <name evidence="10" type="ORF">CARUB_v10007327mg</name>
</gene>
<evidence type="ECO:0000256" key="2">
    <source>
        <dbReference type="ARBA" id="ARBA00006722"/>
    </source>
</evidence>
<evidence type="ECO:0000256" key="9">
    <source>
        <dbReference type="RuleBase" id="RU367109"/>
    </source>
</evidence>
<reference evidence="11" key="1">
    <citation type="journal article" date="2013" name="Nat. Genet.">
        <title>The Capsella rubella genome and the genomic consequences of rapid mating system evolution.</title>
        <authorList>
            <person name="Slotte T."/>
            <person name="Hazzouri K.M."/>
            <person name="Agren J.A."/>
            <person name="Koenig D."/>
            <person name="Maumus F."/>
            <person name="Guo Y.L."/>
            <person name="Steige K."/>
            <person name="Platts A.E."/>
            <person name="Escobar J.S."/>
            <person name="Newman L.K."/>
            <person name="Wang W."/>
            <person name="Mandakova T."/>
            <person name="Vello E."/>
            <person name="Smith L.M."/>
            <person name="Henz S.R."/>
            <person name="Steffen J."/>
            <person name="Takuno S."/>
            <person name="Brandvain Y."/>
            <person name="Coop G."/>
            <person name="Andolfatto P."/>
            <person name="Hu T.T."/>
            <person name="Blanchette M."/>
            <person name="Clark R.M."/>
            <person name="Quesneville H."/>
            <person name="Nordborg M."/>
            <person name="Gaut B.S."/>
            <person name="Lysak M.A."/>
            <person name="Jenkins J."/>
            <person name="Grimwood J."/>
            <person name="Chapman J."/>
            <person name="Prochnik S."/>
            <person name="Shu S."/>
            <person name="Rokhsar D."/>
            <person name="Schmutz J."/>
            <person name="Weigel D."/>
            <person name="Wright S.I."/>
        </authorList>
    </citation>
    <scope>NUCLEOTIDE SEQUENCE [LARGE SCALE GENOMIC DNA]</scope>
    <source>
        <strain evidence="11">cv. Monte Gargano</strain>
    </source>
</reference>
<evidence type="ECO:0000256" key="1">
    <source>
        <dbReference type="ARBA" id="ARBA00004613"/>
    </source>
</evidence>
<keyword evidence="5 9" id="KW-0295">Fungicide</keyword>
<evidence type="ECO:0000313" key="10">
    <source>
        <dbReference type="EMBL" id="EOA18746.1"/>
    </source>
</evidence>
<evidence type="ECO:0000256" key="8">
    <source>
        <dbReference type="ARBA" id="ARBA00023157"/>
    </source>
</evidence>
<dbReference type="OrthoDB" id="993238at2759"/>
<dbReference type="EMBL" id="KB870811">
    <property type="protein sequence ID" value="EOA18746.1"/>
    <property type="molecule type" value="Genomic_DNA"/>
</dbReference>
<evidence type="ECO:0000256" key="4">
    <source>
        <dbReference type="ARBA" id="ARBA00022529"/>
    </source>
</evidence>
<organism evidence="10 11">
    <name type="scientific">Capsella rubella</name>
    <dbReference type="NCBI Taxonomy" id="81985"/>
    <lineage>
        <taxon>Eukaryota</taxon>
        <taxon>Viridiplantae</taxon>
        <taxon>Streptophyta</taxon>
        <taxon>Embryophyta</taxon>
        <taxon>Tracheophyta</taxon>
        <taxon>Spermatophyta</taxon>
        <taxon>Magnoliopsida</taxon>
        <taxon>eudicotyledons</taxon>
        <taxon>Gunneridae</taxon>
        <taxon>Pentapetalae</taxon>
        <taxon>rosids</taxon>
        <taxon>malvids</taxon>
        <taxon>Brassicales</taxon>
        <taxon>Brassicaceae</taxon>
        <taxon>Camelineae</taxon>
        <taxon>Capsella</taxon>
    </lineage>
</organism>
<name>R0FAI7_9BRAS</name>
<keyword evidence="8" id="KW-1015">Disulfide bond</keyword>
<evidence type="ECO:0000313" key="11">
    <source>
        <dbReference type="Proteomes" id="UP000029121"/>
    </source>
</evidence>
<dbReference type="eggNOG" id="ENOG502SD1Z">
    <property type="taxonomic scope" value="Eukaryota"/>
</dbReference>
<dbReference type="Proteomes" id="UP000029121">
    <property type="component" value="Unassembled WGS sequence"/>
</dbReference>
<sequence>MERMTSLVLIVNLFIIFTSVLNQVSAKECIDGLGTCENCDQRCKTKHGKSSESSCERSIGMPIPFCTCYYQCGGFSSPPPPSPEICNGGGGICSQRCPETCCDINCAHKYKGGHGFCNTFGIFSLCQCEYPC</sequence>
<keyword evidence="7 9" id="KW-0611">Plant defense</keyword>
<comment type="similarity">
    <text evidence="2 9">Belongs to the DEFL family.</text>
</comment>
<keyword evidence="4 9" id="KW-0929">Antimicrobial</keyword>
<proteinExistence type="inferred from homology"/>
<accession>R0FAI7</accession>